<dbReference type="InterPro" id="IPR018946">
    <property type="entry name" value="PhoD-like_MPP"/>
</dbReference>
<proteinExistence type="predicted"/>
<gene>
    <name evidence="4" type="ORF">F2P47_11255</name>
</gene>
<reference evidence="4 5" key="1">
    <citation type="submission" date="2019-09" db="EMBL/GenBank/DDBJ databases">
        <title>Parvibaculum sedimenti sp. nov., isolated from sediment.</title>
        <authorList>
            <person name="Wang Y."/>
        </authorList>
    </citation>
    <scope>NUCLEOTIDE SEQUENCE [LARGE SCALE GENOMIC DNA]</scope>
    <source>
        <strain evidence="4 5">HXT-9</strain>
    </source>
</reference>
<dbReference type="InterPro" id="IPR029052">
    <property type="entry name" value="Metallo-depent_PP-like"/>
</dbReference>
<feature type="compositionally biased region" description="Basic and acidic residues" evidence="1">
    <location>
        <begin position="424"/>
        <end position="434"/>
    </location>
</feature>
<comment type="caution">
    <text evidence="4">The sequence shown here is derived from an EMBL/GenBank/DDBJ whole genome shotgun (WGS) entry which is preliminary data.</text>
</comment>
<dbReference type="Pfam" id="PF09423">
    <property type="entry name" value="PhoD"/>
    <property type="match status" value="1"/>
</dbReference>
<dbReference type="CDD" id="cd07389">
    <property type="entry name" value="MPP_PhoD"/>
    <property type="match status" value="1"/>
</dbReference>
<dbReference type="Gene3D" id="2.60.40.380">
    <property type="entry name" value="Purple acid phosphatase-like, N-terminal"/>
    <property type="match status" value="1"/>
</dbReference>
<keyword evidence="5" id="KW-1185">Reference proteome</keyword>
<dbReference type="EMBL" id="WESC01000009">
    <property type="protein sequence ID" value="KAB7739649.1"/>
    <property type="molecule type" value="Genomic_DNA"/>
</dbReference>
<evidence type="ECO:0000256" key="1">
    <source>
        <dbReference type="SAM" id="MobiDB-lite"/>
    </source>
</evidence>
<dbReference type="PANTHER" id="PTHR43606">
    <property type="entry name" value="PHOSPHATASE, PUTATIVE (AFU_ORTHOLOGUE AFUA_6G08710)-RELATED"/>
    <property type="match status" value="1"/>
</dbReference>
<evidence type="ECO:0000259" key="2">
    <source>
        <dbReference type="Pfam" id="PF09423"/>
    </source>
</evidence>
<dbReference type="Proteomes" id="UP000468901">
    <property type="component" value="Unassembled WGS sequence"/>
</dbReference>
<evidence type="ECO:0000313" key="4">
    <source>
        <dbReference type="EMBL" id="KAB7739649.1"/>
    </source>
</evidence>
<feature type="domain" description="Phospholipase D N-terminal" evidence="3">
    <location>
        <begin position="48"/>
        <end position="140"/>
    </location>
</feature>
<dbReference type="SUPFAM" id="SSF56300">
    <property type="entry name" value="Metallo-dependent phosphatases"/>
    <property type="match status" value="1"/>
</dbReference>
<dbReference type="InterPro" id="IPR038607">
    <property type="entry name" value="PhoD-like_sf"/>
</dbReference>
<sequence length="702" mass="77314">MMTGFDRREFLRLFAATAGCFAVSAAPLPFASVLNRAAADTGLYHFPQGLASGDPQPHAVMLWTRVERVDGAPSDAIDLYVQVAEDEAFTKLIVERAVRALPETDHTVRVLVNELRPDTHYYYRFFAGSDQAPFSGRTRTAPPRDAKRPVRFAFLCCQNYEQGYYGAYRRLVNDDIAAKPEDRIEFVLHLGDFIYEHTGDVPEEEKPARLIGPLPNGSTPWVPDGKRTNWQSGGQAAVTLADYRFLYKLYLTDPDLQAARARFPFIHTWDDHEFTNDCWQSHDTYYGDGSPAQKRKLAANQAWFEFVPALLSDAPDFGGVKPQAHDFTPVKVADAPMGEPDANFLFQGTDNLKAIGSLGIYRAFSWGKMLDLVITDLRSYRSPPVMSEEVKALVKGAPLPPVRIVKTLDAGRSAAQGNPPAKLSYKDREIDNPRRAAPPGTHMGGPQKSWFKSVMQSSKARWRIWANSVPALAMRIDFASLPFAGLEDGYVGIDAWQGYPGELKELMSFLKEAGIGNVISCSGDYHAHIVGRLPVDPDAEALTYSAVEFVTTGISSGSMYRGAERGARKSALFHRAVEIDDGDKKLENFNNTLVNGLRAGILTNYTNSMKIGAMFRNERASPGLSFLDSNAHGFGIATLTEEGATVELVNVCDVSKDAGPEGAAVLRRSRFAVKPWKGGDDPVIEGPTFEGEPPFPYSHVTV</sequence>
<dbReference type="PANTHER" id="PTHR43606:SF2">
    <property type="entry name" value="ALKALINE PHOSPHATASE FAMILY PROTEIN (AFU_ORTHOLOGUE AFUA_5G03860)"/>
    <property type="match status" value="1"/>
</dbReference>
<evidence type="ECO:0000313" key="5">
    <source>
        <dbReference type="Proteomes" id="UP000468901"/>
    </source>
</evidence>
<organism evidence="4 5">
    <name type="scientific">Parvibaculum sedimenti</name>
    <dbReference type="NCBI Taxonomy" id="2608632"/>
    <lineage>
        <taxon>Bacteria</taxon>
        <taxon>Pseudomonadati</taxon>
        <taxon>Pseudomonadota</taxon>
        <taxon>Alphaproteobacteria</taxon>
        <taxon>Hyphomicrobiales</taxon>
        <taxon>Parvibaculaceae</taxon>
        <taxon>Parvibaculum</taxon>
    </lineage>
</organism>
<evidence type="ECO:0000259" key="3">
    <source>
        <dbReference type="Pfam" id="PF16655"/>
    </source>
</evidence>
<name>A0A6N6VH81_9HYPH</name>
<dbReference type="PROSITE" id="PS51318">
    <property type="entry name" value="TAT"/>
    <property type="match status" value="1"/>
</dbReference>
<dbReference type="Gene3D" id="3.60.21.70">
    <property type="entry name" value="PhoD-like phosphatase"/>
    <property type="match status" value="1"/>
</dbReference>
<dbReference type="RefSeq" id="WP_152216458.1">
    <property type="nucleotide sequence ID" value="NZ_WESC01000009.1"/>
</dbReference>
<dbReference type="InterPro" id="IPR006311">
    <property type="entry name" value="TAT_signal"/>
</dbReference>
<feature type="domain" description="PhoD-like phosphatase metallophosphatase" evidence="2">
    <location>
        <begin position="152"/>
        <end position="567"/>
    </location>
</feature>
<protein>
    <recommendedName>
        <fullName evidence="6">Phosphodiesterase</fullName>
    </recommendedName>
</protein>
<dbReference type="InterPro" id="IPR032093">
    <property type="entry name" value="PhoD_N"/>
</dbReference>
<feature type="region of interest" description="Disordered" evidence="1">
    <location>
        <begin position="411"/>
        <end position="448"/>
    </location>
</feature>
<dbReference type="Pfam" id="PF16655">
    <property type="entry name" value="PhoD_N"/>
    <property type="match status" value="1"/>
</dbReference>
<accession>A0A6N6VH81</accession>
<evidence type="ECO:0008006" key="6">
    <source>
        <dbReference type="Google" id="ProtNLM"/>
    </source>
</evidence>
<dbReference type="InterPro" id="IPR052900">
    <property type="entry name" value="Phospholipid_Metab_Enz"/>
</dbReference>
<dbReference type="AlphaFoldDB" id="A0A6N6VH81"/>